<dbReference type="SUPFAM" id="SSF57196">
    <property type="entry name" value="EGF/Laminin"/>
    <property type="match status" value="1"/>
</dbReference>
<dbReference type="AlphaFoldDB" id="A0A0L8FF81"/>
<dbReference type="InterPro" id="IPR017878">
    <property type="entry name" value="TB_dom"/>
</dbReference>
<evidence type="ECO:0000259" key="11">
    <source>
        <dbReference type="PROSITE" id="PS51364"/>
    </source>
</evidence>
<feature type="disulfide bond" evidence="9">
    <location>
        <begin position="5"/>
        <end position="15"/>
    </location>
</feature>
<dbReference type="GO" id="GO:0005509">
    <property type="term" value="F:calcium ion binding"/>
    <property type="evidence" value="ECO:0007669"/>
    <property type="project" value="InterPro"/>
</dbReference>
<evidence type="ECO:0000256" key="4">
    <source>
        <dbReference type="ARBA" id="ARBA00022536"/>
    </source>
</evidence>
<evidence type="ECO:0000256" key="1">
    <source>
        <dbReference type="ARBA" id="ARBA00004498"/>
    </source>
</evidence>
<dbReference type="EMBL" id="KQ434028">
    <property type="protein sequence ID" value="KOF62274.1"/>
    <property type="molecule type" value="Genomic_DNA"/>
</dbReference>
<keyword evidence="8" id="KW-0325">Glycoprotein</keyword>
<dbReference type="InterPro" id="IPR051145">
    <property type="entry name" value="GAS-SHBG-PROS"/>
</dbReference>
<protein>
    <recommendedName>
        <fullName evidence="13">Fibrillin 1</fullName>
    </recommendedName>
</protein>
<evidence type="ECO:0000256" key="9">
    <source>
        <dbReference type="PROSITE-ProRule" id="PRU00076"/>
    </source>
</evidence>
<reference evidence="12" key="1">
    <citation type="submission" date="2015-07" db="EMBL/GenBank/DDBJ databases">
        <title>MeaNS - Measles Nucleotide Surveillance Program.</title>
        <authorList>
            <person name="Tran T."/>
            <person name="Druce J."/>
        </authorList>
    </citation>
    <scope>NUCLEOTIDE SEQUENCE</scope>
    <source>
        <strain evidence="12">UCB-OBI-ISO-001</strain>
        <tissue evidence="12">Gonad</tissue>
    </source>
</reference>
<dbReference type="PROSITE" id="PS50026">
    <property type="entry name" value="EGF_3"/>
    <property type="match status" value="5"/>
</dbReference>
<feature type="disulfide bond" evidence="9">
    <location>
        <begin position="289"/>
        <end position="299"/>
    </location>
</feature>
<dbReference type="FunFam" id="2.10.25.10:FF:000019">
    <property type="entry name" value="latent-transforming growth factor beta-binding protein 1 isoform X2"/>
    <property type="match status" value="1"/>
</dbReference>
<dbReference type="PANTHER" id="PTHR24040:SF16">
    <property type="entry name" value="FIBRILLIN-2-LIKE PROTEIN"/>
    <property type="match status" value="1"/>
</dbReference>
<evidence type="ECO:0000256" key="5">
    <source>
        <dbReference type="ARBA" id="ARBA00022729"/>
    </source>
</evidence>
<dbReference type="Pfam" id="PF07645">
    <property type="entry name" value="EGF_CA"/>
    <property type="match status" value="4"/>
</dbReference>
<evidence type="ECO:0000256" key="3">
    <source>
        <dbReference type="ARBA" id="ARBA00022530"/>
    </source>
</evidence>
<dbReference type="PROSITE" id="PS51364">
    <property type="entry name" value="TB"/>
    <property type="match status" value="2"/>
</dbReference>
<dbReference type="InterPro" id="IPR009030">
    <property type="entry name" value="Growth_fac_rcpt_cys_sf"/>
</dbReference>
<dbReference type="OrthoDB" id="10045365at2759"/>
<dbReference type="CDD" id="cd00054">
    <property type="entry name" value="EGF_CA"/>
    <property type="match status" value="3"/>
</dbReference>
<dbReference type="PROSITE" id="PS00010">
    <property type="entry name" value="ASX_HYDROXYL"/>
    <property type="match status" value="4"/>
</dbReference>
<keyword evidence="3" id="KW-0272">Extracellular matrix</keyword>
<keyword evidence="5" id="KW-0732">Signal</keyword>
<evidence type="ECO:0008006" key="13">
    <source>
        <dbReference type="Google" id="ProtNLM"/>
    </source>
</evidence>
<dbReference type="InterPro" id="IPR036773">
    <property type="entry name" value="TB_dom_sf"/>
</dbReference>
<comment type="caution">
    <text evidence="9">Lacks conserved residue(s) required for the propagation of feature annotation.</text>
</comment>
<dbReference type="FunFam" id="2.10.25.10:FF:000003">
    <property type="entry name" value="fibrillin-1 isoform X1"/>
    <property type="match status" value="1"/>
</dbReference>
<organism evidence="12">
    <name type="scientific">Octopus bimaculoides</name>
    <name type="common">California two-spotted octopus</name>
    <dbReference type="NCBI Taxonomy" id="37653"/>
    <lineage>
        <taxon>Eukaryota</taxon>
        <taxon>Metazoa</taxon>
        <taxon>Spiralia</taxon>
        <taxon>Lophotrochozoa</taxon>
        <taxon>Mollusca</taxon>
        <taxon>Cephalopoda</taxon>
        <taxon>Coleoidea</taxon>
        <taxon>Octopodiformes</taxon>
        <taxon>Octopoda</taxon>
        <taxon>Incirrata</taxon>
        <taxon>Octopodidae</taxon>
        <taxon>Octopus</taxon>
    </lineage>
</organism>
<feature type="domain" description="EGF-like" evidence="10">
    <location>
        <begin position="1"/>
        <end position="33"/>
    </location>
</feature>
<dbReference type="InterPro" id="IPR000152">
    <property type="entry name" value="EGF-type_Asp/Asn_hydroxyl_site"/>
</dbReference>
<dbReference type="PROSITE" id="PS00022">
    <property type="entry name" value="EGF_1"/>
    <property type="match status" value="1"/>
</dbReference>
<evidence type="ECO:0000313" key="12">
    <source>
        <dbReference type="EMBL" id="KOF62274.1"/>
    </source>
</evidence>
<dbReference type="FunFam" id="2.10.25.10:FF:000005">
    <property type="entry name" value="Fibrillin 2"/>
    <property type="match status" value="1"/>
</dbReference>
<dbReference type="InterPro" id="IPR001881">
    <property type="entry name" value="EGF-like_Ca-bd_dom"/>
</dbReference>
<comment type="subcellular location">
    <subcellularLocation>
        <location evidence="1">Secreted</location>
        <location evidence="1">Extracellular space</location>
        <location evidence="1">Extracellular matrix</location>
    </subcellularLocation>
</comment>
<keyword evidence="6" id="KW-0677">Repeat</keyword>
<evidence type="ECO:0000256" key="8">
    <source>
        <dbReference type="ARBA" id="ARBA00023180"/>
    </source>
</evidence>
<dbReference type="Pfam" id="PF00683">
    <property type="entry name" value="TB"/>
    <property type="match status" value="2"/>
</dbReference>
<dbReference type="InterPro" id="IPR018097">
    <property type="entry name" value="EGF_Ca-bd_CS"/>
</dbReference>
<evidence type="ECO:0000256" key="2">
    <source>
        <dbReference type="ARBA" id="ARBA00022525"/>
    </source>
</evidence>
<feature type="non-terminal residue" evidence="12">
    <location>
        <position position="407"/>
    </location>
</feature>
<keyword evidence="4 9" id="KW-0245">EGF-like domain</keyword>
<evidence type="ECO:0000256" key="7">
    <source>
        <dbReference type="ARBA" id="ARBA00023157"/>
    </source>
</evidence>
<dbReference type="PROSITE" id="PS01186">
    <property type="entry name" value="EGF_2"/>
    <property type="match status" value="3"/>
</dbReference>
<dbReference type="PANTHER" id="PTHR24040">
    <property type="entry name" value="LAMININ G-LIKE DOMAIN-CONTAINING PROTEIN"/>
    <property type="match status" value="1"/>
</dbReference>
<proteinExistence type="predicted"/>
<feature type="disulfide bond" evidence="9">
    <location>
        <begin position="23"/>
        <end position="32"/>
    </location>
</feature>
<dbReference type="GO" id="GO:0045595">
    <property type="term" value="P:regulation of cell differentiation"/>
    <property type="evidence" value="ECO:0007669"/>
    <property type="project" value="UniProtKB-ARBA"/>
</dbReference>
<dbReference type="PROSITE" id="PS01187">
    <property type="entry name" value="EGF_CA"/>
    <property type="match status" value="2"/>
</dbReference>
<feature type="domain" description="EGF-like" evidence="10">
    <location>
        <begin position="366"/>
        <end position="400"/>
    </location>
</feature>
<feature type="domain" description="TB" evidence="11">
    <location>
        <begin position="39"/>
        <end position="83"/>
    </location>
</feature>
<keyword evidence="2" id="KW-0964">Secreted</keyword>
<dbReference type="InterPro" id="IPR049883">
    <property type="entry name" value="NOTCH1_EGF-like"/>
</dbReference>
<dbReference type="Gene3D" id="2.10.25.10">
    <property type="entry name" value="Laminin"/>
    <property type="match status" value="6"/>
</dbReference>
<sequence length="407" mass="44695">SSDACQVDCQNGGRCIGQNRCSCMYGFGGPKCESDLRTGPCFTQLSNYQCKGQLIGVVCTKALCCATIGKAWGNPCEKCQTESYPCRRGYILNAQGNSCQGLCVGGRCINNIGSYVCECREGQRQNLLTNLCEDINECGEQRGACQNGLCVNTEGSYFCECHNGYEHGPSKTQCVPVRKNLCFTKIRNSQCVSAIQNARYSRSDCCCKHGGNGWGDRHTCHICPLRESNEYLTLCQLVEPLTIGKTGESCQRHGTCLNGQCHRVGRKWKCQCYTGFQNVNGSCIDIDECLNNVCRRGECTNTDGSFICTCSDGFVLDKDGRTCTDMNECEKENMCPNGVCQNMNGSYKCRCNPGFRQSPNQQVCYDINECVNNGKLCLNGACHNTPGSYYCECKRGFSLSPDGAFCV</sequence>
<dbReference type="SUPFAM" id="SSF57184">
    <property type="entry name" value="Growth factor receptor domain"/>
    <property type="match status" value="1"/>
</dbReference>
<feature type="domain" description="EGF-like" evidence="10">
    <location>
        <begin position="285"/>
        <end position="324"/>
    </location>
</feature>
<dbReference type="InterPro" id="IPR013032">
    <property type="entry name" value="EGF-like_CS"/>
</dbReference>
<gene>
    <name evidence="12" type="ORF">OCBIM_22024519mg</name>
</gene>
<evidence type="ECO:0000256" key="6">
    <source>
        <dbReference type="ARBA" id="ARBA00022737"/>
    </source>
</evidence>
<name>A0A0L8FF81_OCTBM</name>
<accession>A0A0L8FF81</accession>
<feature type="domain" description="EGF-like" evidence="10">
    <location>
        <begin position="134"/>
        <end position="175"/>
    </location>
</feature>
<dbReference type="Gene3D" id="3.90.290.10">
    <property type="entry name" value="TGF-beta binding (TB) domain"/>
    <property type="match status" value="2"/>
</dbReference>
<keyword evidence="7 9" id="KW-1015">Disulfide bond</keyword>
<dbReference type="SUPFAM" id="SSF57581">
    <property type="entry name" value="TB module/8-cys domain"/>
    <property type="match status" value="2"/>
</dbReference>
<dbReference type="SMART" id="SM00181">
    <property type="entry name" value="EGF"/>
    <property type="match status" value="7"/>
</dbReference>
<dbReference type="InterPro" id="IPR000742">
    <property type="entry name" value="EGF"/>
</dbReference>
<dbReference type="Pfam" id="PF12661">
    <property type="entry name" value="hEGF"/>
    <property type="match status" value="1"/>
</dbReference>
<evidence type="ECO:0000259" key="10">
    <source>
        <dbReference type="PROSITE" id="PS50026"/>
    </source>
</evidence>
<feature type="non-terminal residue" evidence="12">
    <location>
        <position position="1"/>
    </location>
</feature>
<dbReference type="STRING" id="37653.A0A0L8FF81"/>
<feature type="domain" description="EGF-like" evidence="10">
    <location>
        <begin position="325"/>
        <end position="361"/>
    </location>
</feature>
<feature type="domain" description="TB" evidence="11">
    <location>
        <begin position="180"/>
        <end position="235"/>
    </location>
</feature>
<dbReference type="FunFam" id="2.10.25.10:FF:000096">
    <property type="entry name" value="Putative fibrillin 2"/>
    <property type="match status" value="1"/>
</dbReference>
<dbReference type="SMART" id="SM00179">
    <property type="entry name" value="EGF_CA"/>
    <property type="match status" value="5"/>
</dbReference>